<keyword evidence="9" id="KW-0325">Glycoprotein</keyword>
<gene>
    <name evidence="13" type="ORF">JOB18_027672</name>
</gene>
<dbReference type="PANTHER" id="PTHR24368:SF1">
    <property type="entry name" value="AMPHOTERIN-INDUCED PROTEIN 1"/>
    <property type="match status" value="1"/>
</dbReference>
<dbReference type="InterPro" id="IPR003591">
    <property type="entry name" value="Leu-rich_rpt_typical-subtyp"/>
</dbReference>
<evidence type="ECO:0000313" key="14">
    <source>
        <dbReference type="Proteomes" id="UP000693946"/>
    </source>
</evidence>
<dbReference type="PANTHER" id="PTHR24368">
    <property type="entry name" value="AMPHOTERIN-INDUCED PROTEIN"/>
    <property type="match status" value="1"/>
</dbReference>
<dbReference type="GO" id="GO:0007155">
    <property type="term" value="P:cell adhesion"/>
    <property type="evidence" value="ECO:0007669"/>
    <property type="project" value="UniProtKB-KW"/>
</dbReference>
<protein>
    <submittedName>
        <fullName evidence="13">Amphoterin-induced protein 1-like</fullName>
    </submittedName>
</protein>
<dbReference type="PROSITE" id="PS50835">
    <property type="entry name" value="IG_LIKE"/>
    <property type="match status" value="1"/>
</dbReference>
<evidence type="ECO:0000256" key="11">
    <source>
        <dbReference type="SAM" id="Phobius"/>
    </source>
</evidence>
<evidence type="ECO:0000256" key="6">
    <source>
        <dbReference type="ARBA" id="ARBA00022889"/>
    </source>
</evidence>
<sequence length="513" mass="57043">MGDSRCTSHRATGAVFGRMSLATLVPFALLLPTLRVSAQLMGSPLDCHKTCVCASNIVSCSKMNLTNVPTGLPRYTAVLDLSFNSITRLRAEWTPVILGRLHSLSLNNNGLTFLSSEAFVSVTKLQYLDLSSNCIRLLDEFIFEPLENLEVLLLYNNCISQIDRTAFSSLVNLQKLYLSHNQISRFPLELVKERSRLETLRLLDVSSNRIKVLPLHELQALPAWIKNGLFFHNNSLPCTCQLYDMVARWHLRGLISATDFRSSHTCVLPGQKKEKMAIMDLNKVSLNCSEVKVLDEEAFLEQFLVLDCDTRQRDMQKSWVLPGNVPLSAANTTAVMRQDSSISIGPLRAEDSGVYICYATSDSFNETLYVTVVVFNSTKSSGLENLKTAYTTLVACLVSLVMILIYLYLTPCNCPCCPGYGLEKTEPRDSLNSSTVSIAQACKDTGQESLEGSGGGFPFRHMGFQEIKDQVEHNGRLNPIGEEDEELQGENRDRRRSDAESVSSVCSDTPMVM</sequence>
<organism evidence="13 14">
    <name type="scientific">Solea senegalensis</name>
    <name type="common">Senegalese sole</name>
    <dbReference type="NCBI Taxonomy" id="28829"/>
    <lineage>
        <taxon>Eukaryota</taxon>
        <taxon>Metazoa</taxon>
        <taxon>Chordata</taxon>
        <taxon>Craniata</taxon>
        <taxon>Vertebrata</taxon>
        <taxon>Euteleostomi</taxon>
        <taxon>Actinopterygii</taxon>
        <taxon>Neopterygii</taxon>
        <taxon>Teleostei</taxon>
        <taxon>Neoteleostei</taxon>
        <taxon>Acanthomorphata</taxon>
        <taxon>Carangaria</taxon>
        <taxon>Pleuronectiformes</taxon>
        <taxon>Pleuronectoidei</taxon>
        <taxon>Soleidae</taxon>
        <taxon>Solea</taxon>
    </lineage>
</organism>
<feature type="transmembrane region" description="Helical" evidence="11">
    <location>
        <begin position="389"/>
        <end position="409"/>
    </location>
</feature>
<evidence type="ECO:0000256" key="2">
    <source>
        <dbReference type="ARBA" id="ARBA00005670"/>
    </source>
</evidence>
<dbReference type="InterPro" id="IPR000372">
    <property type="entry name" value="LRRNT"/>
</dbReference>
<evidence type="ECO:0000256" key="9">
    <source>
        <dbReference type="ARBA" id="ARBA00023180"/>
    </source>
</evidence>
<dbReference type="InterPro" id="IPR001611">
    <property type="entry name" value="Leu-rich_rpt"/>
</dbReference>
<comment type="similarity">
    <text evidence="2">Belongs to the immunoglobulin superfamily. AMIGO family.</text>
</comment>
<comment type="caution">
    <text evidence="13">The sequence shown here is derived from an EMBL/GenBank/DDBJ whole genome shotgun (WGS) entry which is preliminary data.</text>
</comment>
<dbReference type="InterPro" id="IPR003599">
    <property type="entry name" value="Ig_sub"/>
</dbReference>
<dbReference type="SMART" id="SM00409">
    <property type="entry name" value="IG"/>
    <property type="match status" value="1"/>
</dbReference>
<evidence type="ECO:0000313" key="13">
    <source>
        <dbReference type="EMBL" id="KAG7494296.1"/>
    </source>
</evidence>
<keyword evidence="14" id="KW-1185">Reference proteome</keyword>
<keyword evidence="7 11" id="KW-1133">Transmembrane helix</keyword>
<keyword evidence="5" id="KW-0732">Signal</keyword>
<dbReference type="GO" id="GO:0007420">
    <property type="term" value="P:brain development"/>
    <property type="evidence" value="ECO:0007669"/>
    <property type="project" value="TreeGrafter"/>
</dbReference>
<evidence type="ECO:0000256" key="3">
    <source>
        <dbReference type="ARBA" id="ARBA00022614"/>
    </source>
</evidence>
<feature type="compositionally biased region" description="Basic and acidic residues" evidence="10">
    <location>
        <begin position="489"/>
        <end position="499"/>
    </location>
</feature>
<accession>A0AAV6QQ93</accession>
<dbReference type="InterPro" id="IPR007110">
    <property type="entry name" value="Ig-like_dom"/>
</dbReference>
<dbReference type="SMART" id="SM00365">
    <property type="entry name" value="LRR_SD22"/>
    <property type="match status" value="3"/>
</dbReference>
<dbReference type="EMBL" id="JAGKHQ010000016">
    <property type="protein sequence ID" value="KAG7494296.1"/>
    <property type="molecule type" value="Genomic_DNA"/>
</dbReference>
<feature type="transmembrane region" description="Helical" evidence="11">
    <location>
        <begin position="12"/>
        <end position="31"/>
    </location>
</feature>
<dbReference type="AlphaFoldDB" id="A0AAV6QQ93"/>
<dbReference type="SMART" id="SM00013">
    <property type="entry name" value="LRRNT"/>
    <property type="match status" value="1"/>
</dbReference>
<evidence type="ECO:0000256" key="4">
    <source>
        <dbReference type="ARBA" id="ARBA00022692"/>
    </source>
</evidence>
<evidence type="ECO:0000256" key="10">
    <source>
        <dbReference type="SAM" id="MobiDB-lite"/>
    </source>
</evidence>
<dbReference type="GO" id="GO:0016020">
    <property type="term" value="C:membrane"/>
    <property type="evidence" value="ECO:0007669"/>
    <property type="project" value="UniProtKB-SubCell"/>
</dbReference>
<keyword evidence="3" id="KW-0433">Leucine-rich repeat</keyword>
<evidence type="ECO:0000256" key="7">
    <source>
        <dbReference type="ARBA" id="ARBA00022989"/>
    </source>
</evidence>
<keyword evidence="4 11" id="KW-0812">Transmembrane</keyword>
<dbReference type="Pfam" id="PF13855">
    <property type="entry name" value="LRR_8"/>
    <property type="match status" value="1"/>
</dbReference>
<dbReference type="PROSITE" id="PS51450">
    <property type="entry name" value="LRR"/>
    <property type="match status" value="3"/>
</dbReference>
<name>A0AAV6QQ93_SOLSE</name>
<evidence type="ECO:0000256" key="5">
    <source>
        <dbReference type="ARBA" id="ARBA00022729"/>
    </source>
</evidence>
<dbReference type="SMART" id="SM00369">
    <property type="entry name" value="LRR_TYP"/>
    <property type="match status" value="5"/>
</dbReference>
<dbReference type="Proteomes" id="UP000693946">
    <property type="component" value="Linkage Group LG4"/>
</dbReference>
<feature type="region of interest" description="Disordered" evidence="10">
    <location>
        <begin position="476"/>
        <end position="513"/>
    </location>
</feature>
<keyword evidence="8 11" id="KW-0472">Membrane</keyword>
<evidence type="ECO:0000259" key="12">
    <source>
        <dbReference type="PROSITE" id="PS50835"/>
    </source>
</evidence>
<feature type="domain" description="Ig-like" evidence="12">
    <location>
        <begin position="269"/>
        <end position="371"/>
    </location>
</feature>
<keyword evidence="6" id="KW-0130">Cell adhesion</keyword>
<evidence type="ECO:0000256" key="8">
    <source>
        <dbReference type="ARBA" id="ARBA00023136"/>
    </source>
</evidence>
<proteinExistence type="inferred from homology"/>
<comment type="subcellular location">
    <subcellularLocation>
        <location evidence="1">Membrane</location>
        <topology evidence="1">Single-pass type I membrane protein</topology>
    </subcellularLocation>
</comment>
<evidence type="ECO:0000256" key="1">
    <source>
        <dbReference type="ARBA" id="ARBA00004479"/>
    </source>
</evidence>
<reference evidence="13 14" key="1">
    <citation type="journal article" date="2021" name="Sci. Rep.">
        <title>Chromosome anchoring in Senegalese sole (Solea senegalensis) reveals sex-associated markers and genome rearrangements in flatfish.</title>
        <authorList>
            <person name="Guerrero-Cozar I."/>
            <person name="Gomez-Garrido J."/>
            <person name="Berbel C."/>
            <person name="Martinez-Blanch J.F."/>
            <person name="Alioto T."/>
            <person name="Claros M.G."/>
            <person name="Gagnaire P.A."/>
            <person name="Manchado M."/>
        </authorList>
    </citation>
    <scope>NUCLEOTIDE SEQUENCE [LARGE SCALE GENOMIC DNA]</scope>
    <source>
        <strain evidence="13">Sse05_10M</strain>
    </source>
</reference>
<dbReference type="InterPro" id="IPR031283">
    <property type="entry name" value="AMIGO"/>
</dbReference>